<evidence type="ECO:0000313" key="2">
    <source>
        <dbReference type="EMBL" id="GEO19223.1"/>
    </source>
</evidence>
<sequence length="264" mass="29772">MSKKPLPLERKDSVEADQASGATVRRTVYTRGLLKSETNQYDNLFAGLAAAKTMDPRRKFEDLLVRARAILREVQLPTDEDTGEILLPDGRIVRPIGQVKAQDLAVGFSFKDWSQIVKENTEPLSRERAAVALIKEINAILQKNLDQATLKHIWCLMQATHRFEMLIAGINQLAVSAHEAEKARKKGPEAQAAKGIRVEAIVRELATEYWKRVPLHRKNMAQTVEGIISDLTTRLKDERLKPIERSQITSYLRGIVRDSAEQEG</sequence>
<dbReference type="EMBL" id="BJYU01000366">
    <property type="protein sequence ID" value="GEO19223.1"/>
    <property type="molecule type" value="Genomic_DNA"/>
</dbReference>
<dbReference type="AlphaFoldDB" id="A0A512C4R3"/>
<protein>
    <submittedName>
        <fullName evidence="2">Uncharacterized protein</fullName>
    </submittedName>
</protein>
<keyword evidence="3" id="KW-1185">Reference proteome</keyword>
<accession>A0A512C4R3</accession>
<evidence type="ECO:0000256" key="1">
    <source>
        <dbReference type="SAM" id="MobiDB-lite"/>
    </source>
</evidence>
<feature type="region of interest" description="Disordered" evidence="1">
    <location>
        <begin position="1"/>
        <end position="21"/>
    </location>
</feature>
<organism evidence="2 3">
    <name type="scientific">Microvirga aerophila</name>
    <dbReference type="NCBI Taxonomy" id="670291"/>
    <lineage>
        <taxon>Bacteria</taxon>
        <taxon>Pseudomonadati</taxon>
        <taxon>Pseudomonadota</taxon>
        <taxon>Alphaproteobacteria</taxon>
        <taxon>Hyphomicrobiales</taxon>
        <taxon>Methylobacteriaceae</taxon>
        <taxon>Microvirga</taxon>
    </lineage>
</organism>
<comment type="caution">
    <text evidence="2">The sequence shown here is derived from an EMBL/GenBank/DDBJ whole genome shotgun (WGS) entry which is preliminary data.</text>
</comment>
<proteinExistence type="predicted"/>
<evidence type="ECO:0000313" key="3">
    <source>
        <dbReference type="Proteomes" id="UP000321085"/>
    </source>
</evidence>
<reference evidence="2 3" key="1">
    <citation type="submission" date="2019-07" db="EMBL/GenBank/DDBJ databases">
        <title>Whole genome shotgun sequence of Microvirga aerophila NBRC 106136.</title>
        <authorList>
            <person name="Hosoyama A."/>
            <person name="Uohara A."/>
            <person name="Ohji S."/>
            <person name="Ichikawa N."/>
        </authorList>
    </citation>
    <scope>NUCLEOTIDE SEQUENCE [LARGE SCALE GENOMIC DNA]</scope>
    <source>
        <strain evidence="2 3">NBRC 106136</strain>
    </source>
</reference>
<dbReference type="Proteomes" id="UP000321085">
    <property type="component" value="Unassembled WGS sequence"/>
</dbReference>
<name>A0A512C4R3_9HYPH</name>
<feature type="compositionally biased region" description="Basic and acidic residues" evidence="1">
    <location>
        <begin position="1"/>
        <end position="14"/>
    </location>
</feature>
<gene>
    <name evidence="2" type="ORF">MAE02_69190</name>
</gene>